<evidence type="ECO:0000256" key="5">
    <source>
        <dbReference type="RuleBase" id="RU000687"/>
    </source>
</evidence>
<dbReference type="GeneID" id="106012437"/>
<name>A0ABM1A4V4_APLCA</name>
<dbReference type="SUPFAM" id="SSF90112">
    <property type="entry name" value="Neurotransmitter-gated ion-channel transmembrane pore"/>
    <property type="match status" value="1"/>
</dbReference>
<organism evidence="9 10">
    <name type="scientific">Aplysia californica</name>
    <name type="common">California sea hare</name>
    <dbReference type="NCBI Taxonomy" id="6500"/>
    <lineage>
        <taxon>Eukaryota</taxon>
        <taxon>Metazoa</taxon>
        <taxon>Spiralia</taxon>
        <taxon>Lophotrochozoa</taxon>
        <taxon>Mollusca</taxon>
        <taxon>Gastropoda</taxon>
        <taxon>Heterobranchia</taxon>
        <taxon>Euthyneura</taxon>
        <taxon>Tectipleura</taxon>
        <taxon>Aplysiida</taxon>
        <taxon>Aplysioidea</taxon>
        <taxon>Aplysiidae</taxon>
        <taxon>Aplysia</taxon>
    </lineage>
</organism>
<feature type="domain" description="Neurotransmitter-gated ion-channel ligand-binding" evidence="7">
    <location>
        <begin position="27"/>
        <end position="230"/>
    </location>
</feature>
<keyword evidence="5" id="KW-0406">Ion transport</keyword>
<dbReference type="InterPro" id="IPR036734">
    <property type="entry name" value="Neur_chan_lig-bd_sf"/>
</dbReference>
<evidence type="ECO:0000313" key="10">
    <source>
        <dbReference type="RefSeq" id="XP_012940876.1"/>
    </source>
</evidence>
<keyword evidence="3 5" id="KW-1133">Transmembrane helix</keyword>
<feature type="transmembrane region" description="Helical" evidence="5">
    <location>
        <begin position="293"/>
        <end position="316"/>
    </location>
</feature>
<keyword evidence="4 5" id="KW-0472">Membrane</keyword>
<dbReference type="Gene3D" id="1.20.58.390">
    <property type="entry name" value="Neurotransmitter-gated ion-channel transmembrane domain"/>
    <property type="match status" value="1"/>
</dbReference>
<keyword evidence="9" id="KW-1185">Reference proteome</keyword>
<evidence type="ECO:0000256" key="1">
    <source>
        <dbReference type="ARBA" id="ARBA00004141"/>
    </source>
</evidence>
<feature type="chain" id="PRO_5044980003" evidence="5">
    <location>
        <begin position="21"/>
        <end position="449"/>
    </location>
</feature>
<evidence type="ECO:0000256" key="3">
    <source>
        <dbReference type="ARBA" id="ARBA00022989"/>
    </source>
</evidence>
<dbReference type="CDD" id="cd18989">
    <property type="entry name" value="LGIC_ECD_cation"/>
    <property type="match status" value="1"/>
</dbReference>
<keyword evidence="2 5" id="KW-0812">Transmembrane</keyword>
<dbReference type="PRINTS" id="PR00252">
    <property type="entry name" value="NRIONCHANNEL"/>
</dbReference>
<evidence type="ECO:0000256" key="2">
    <source>
        <dbReference type="ARBA" id="ARBA00022692"/>
    </source>
</evidence>
<comment type="subcellular location">
    <subcellularLocation>
        <location evidence="1">Membrane</location>
        <topology evidence="1">Multi-pass membrane protein</topology>
    </subcellularLocation>
</comment>
<proteinExistence type="inferred from homology"/>
<sequence length="449" mass="50830">MMRLLLLLPLLTSSLQISMCAWYDTHSQLHRDLFSNYSRHIRPSVNGEPTQVSLILFPMTLSSLDEKTQTLSMKILFSLSWPDTKLAWDKASYDGINETFYRQESLWVPPITVFNSISQVSQWGHDDQFLSVLSYGIVIWTITASLHTECSIQVTYYPFDSQDCQIVVNFPPFPTLDLVLNPDPKNPVQTVYYTPSGSWDLVGTYMNDYYSGSTTHQFHTLIYGLKFRRLTRFYILNTIMPVLFLSVTASAVFYLPAEAGEKMGMSITVLLAYAVYLSIIAENLPQTSKQVCYLQVYLTTLLGITSFGVLVSVVVLRIHHRSPEVPVGLKTAAIVRKIRQYTCLTKSSMICNSYSSRIHPDPQHMSDEVPLEKEKVSTDQKQAPPDFDGDEHFKKNPISLDDLKGNVEDVTWPCVAETMDRVFFILFTCTIALLTVTLLPYIAIAGSLS</sequence>
<dbReference type="Gene3D" id="2.70.170.10">
    <property type="entry name" value="Neurotransmitter-gated ion-channel ligand-binding domain"/>
    <property type="match status" value="1"/>
</dbReference>
<dbReference type="Pfam" id="PF02931">
    <property type="entry name" value="Neur_chan_LBD"/>
    <property type="match status" value="1"/>
</dbReference>
<dbReference type="SUPFAM" id="SSF63712">
    <property type="entry name" value="Nicotinic receptor ligand binding domain-like"/>
    <property type="match status" value="1"/>
</dbReference>
<protein>
    <submittedName>
        <fullName evidence="10">Acetylcholine receptor subunit beta</fullName>
    </submittedName>
</protein>
<evidence type="ECO:0000256" key="6">
    <source>
        <dbReference type="SAM" id="MobiDB-lite"/>
    </source>
</evidence>
<feature type="region of interest" description="Disordered" evidence="6">
    <location>
        <begin position="358"/>
        <end position="388"/>
    </location>
</feature>
<dbReference type="CDD" id="cd19051">
    <property type="entry name" value="LGIC_TM_cation"/>
    <property type="match status" value="1"/>
</dbReference>
<feature type="signal peptide" evidence="5">
    <location>
        <begin position="1"/>
        <end position="20"/>
    </location>
</feature>
<dbReference type="Proteomes" id="UP000694888">
    <property type="component" value="Unplaced"/>
</dbReference>
<keyword evidence="10" id="KW-0675">Receptor</keyword>
<dbReference type="InterPro" id="IPR006201">
    <property type="entry name" value="Neur_channel"/>
</dbReference>
<dbReference type="PANTHER" id="PTHR18945">
    <property type="entry name" value="NEUROTRANSMITTER GATED ION CHANNEL"/>
    <property type="match status" value="1"/>
</dbReference>
<keyword evidence="5" id="KW-0407">Ion channel</keyword>
<evidence type="ECO:0000256" key="4">
    <source>
        <dbReference type="ARBA" id="ARBA00023136"/>
    </source>
</evidence>
<dbReference type="InterPro" id="IPR006202">
    <property type="entry name" value="Neur_chan_lig-bd"/>
</dbReference>
<feature type="transmembrane region" description="Helical" evidence="5">
    <location>
        <begin position="263"/>
        <end position="281"/>
    </location>
</feature>
<feature type="transmembrane region" description="Helical" evidence="5">
    <location>
        <begin position="422"/>
        <end position="444"/>
    </location>
</feature>
<evidence type="ECO:0000259" key="8">
    <source>
        <dbReference type="Pfam" id="PF02932"/>
    </source>
</evidence>
<feature type="compositionally biased region" description="Basic and acidic residues" evidence="6">
    <location>
        <begin position="358"/>
        <end position="378"/>
    </location>
</feature>
<evidence type="ECO:0000259" key="7">
    <source>
        <dbReference type="Pfam" id="PF02931"/>
    </source>
</evidence>
<keyword evidence="5" id="KW-0732">Signal</keyword>
<gene>
    <name evidence="10" type="primary">LOC106012437</name>
</gene>
<feature type="transmembrane region" description="Helical" evidence="5">
    <location>
        <begin position="233"/>
        <end position="256"/>
    </location>
</feature>
<dbReference type="InterPro" id="IPR036719">
    <property type="entry name" value="Neuro-gated_channel_TM_sf"/>
</dbReference>
<dbReference type="RefSeq" id="XP_012940876.1">
    <property type="nucleotide sequence ID" value="XM_013085422.1"/>
</dbReference>
<dbReference type="InterPro" id="IPR018000">
    <property type="entry name" value="Neurotransmitter_ion_chnl_CS"/>
</dbReference>
<reference evidence="10" key="1">
    <citation type="submission" date="2025-08" db="UniProtKB">
        <authorList>
            <consortium name="RefSeq"/>
        </authorList>
    </citation>
    <scope>IDENTIFICATION</scope>
</reference>
<keyword evidence="5" id="KW-0813">Transport</keyword>
<dbReference type="InterPro" id="IPR006029">
    <property type="entry name" value="Neurotrans-gated_channel_TM"/>
</dbReference>
<feature type="domain" description="Neurotransmitter-gated ion-channel transmembrane" evidence="8">
    <location>
        <begin position="238"/>
        <end position="355"/>
    </location>
</feature>
<comment type="similarity">
    <text evidence="5">Belongs to the ligand-gated ion channel (TC 1.A.9) family.</text>
</comment>
<dbReference type="InterPro" id="IPR038050">
    <property type="entry name" value="Neuro_actylchol_rec"/>
</dbReference>
<dbReference type="PROSITE" id="PS00236">
    <property type="entry name" value="NEUROTR_ION_CHANNEL"/>
    <property type="match status" value="1"/>
</dbReference>
<dbReference type="Pfam" id="PF02932">
    <property type="entry name" value="Neur_chan_memb"/>
    <property type="match status" value="1"/>
</dbReference>
<evidence type="ECO:0000313" key="9">
    <source>
        <dbReference type="Proteomes" id="UP000694888"/>
    </source>
</evidence>
<accession>A0ABM1A4V4</accession>